<dbReference type="GO" id="GO:0005524">
    <property type="term" value="F:ATP binding"/>
    <property type="evidence" value="ECO:0007669"/>
    <property type="project" value="UniProtKB-KW"/>
</dbReference>
<dbReference type="InParanoid" id="A0A7M7G0L5"/>
<dbReference type="Proteomes" id="UP000007110">
    <property type="component" value="Unassembled WGS sequence"/>
</dbReference>
<keyword evidence="2" id="KW-0547">Nucleotide-binding</keyword>
<organism evidence="7 8">
    <name type="scientific">Strongylocentrotus purpuratus</name>
    <name type="common">Purple sea urchin</name>
    <dbReference type="NCBI Taxonomy" id="7668"/>
    <lineage>
        <taxon>Eukaryota</taxon>
        <taxon>Metazoa</taxon>
        <taxon>Echinodermata</taxon>
        <taxon>Eleutherozoa</taxon>
        <taxon>Echinozoa</taxon>
        <taxon>Echinoidea</taxon>
        <taxon>Euechinoidea</taxon>
        <taxon>Echinacea</taxon>
        <taxon>Camarodonta</taxon>
        <taxon>Echinidea</taxon>
        <taxon>Strongylocentrotidae</taxon>
        <taxon>Strongylocentrotus</taxon>
    </lineage>
</organism>
<protein>
    <recommendedName>
        <fullName evidence="6">Protein kinase domain-containing protein</fullName>
    </recommendedName>
</protein>
<reference evidence="8" key="1">
    <citation type="submission" date="2015-02" db="EMBL/GenBank/DDBJ databases">
        <title>Genome sequencing for Strongylocentrotus purpuratus.</title>
        <authorList>
            <person name="Murali S."/>
            <person name="Liu Y."/>
            <person name="Vee V."/>
            <person name="English A."/>
            <person name="Wang M."/>
            <person name="Skinner E."/>
            <person name="Han Y."/>
            <person name="Muzny D.M."/>
            <person name="Worley K.C."/>
            <person name="Gibbs R.A."/>
        </authorList>
    </citation>
    <scope>NUCLEOTIDE SEQUENCE</scope>
</reference>
<dbReference type="EnsemblMetazoa" id="XM_001175788">
    <property type="protein sequence ID" value="XP_001175788"/>
    <property type="gene ID" value="LOC752601"/>
</dbReference>
<dbReference type="FunCoup" id="A0A7M7G0L5">
    <property type="interactions" value="363"/>
</dbReference>
<dbReference type="PROSITE" id="PS50011">
    <property type="entry name" value="PROTEIN_KINASE_DOM"/>
    <property type="match status" value="1"/>
</dbReference>
<accession>A0A7M7G0L5</accession>
<dbReference type="RefSeq" id="XP_001175788.2">
    <property type="nucleotide sequence ID" value="XM_001175788.4"/>
</dbReference>
<keyword evidence="1" id="KW-0808">Transferase</keyword>
<dbReference type="InterPro" id="IPR011009">
    <property type="entry name" value="Kinase-like_dom_sf"/>
</dbReference>
<reference evidence="7" key="2">
    <citation type="submission" date="2021-01" db="UniProtKB">
        <authorList>
            <consortium name="EnsemblMetazoa"/>
        </authorList>
    </citation>
    <scope>IDENTIFICATION</scope>
</reference>
<dbReference type="PANTHER" id="PTHR11042:SF190">
    <property type="entry name" value="MITOSIS INHIBITOR PROTEIN KINASE MIK1"/>
    <property type="match status" value="1"/>
</dbReference>
<evidence type="ECO:0000256" key="1">
    <source>
        <dbReference type="ARBA" id="ARBA00022679"/>
    </source>
</evidence>
<dbReference type="Gene3D" id="1.10.510.10">
    <property type="entry name" value="Transferase(Phosphotransferase) domain 1"/>
    <property type="match status" value="1"/>
</dbReference>
<proteinExistence type="predicted"/>
<dbReference type="SMART" id="SM00220">
    <property type="entry name" value="S_TKc"/>
    <property type="match status" value="1"/>
</dbReference>
<feature type="domain" description="Protein kinase" evidence="6">
    <location>
        <begin position="4"/>
        <end position="304"/>
    </location>
</feature>
<dbReference type="InterPro" id="IPR050339">
    <property type="entry name" value="CC_SR_Kinase"/>
</dbReference>
<evidence type="ECO:0000256" key="3">
    <source>
        <dbReference type="ARBA" id="ARBA00022777"/>
    </source>
</evidence>
<dbReference type="KEGG" id="spu:752601"/>
<dbReference type="PANTHER" id="PTHR11042">
    <property type="entry name" value="EUKARYOTIC TRANSLATION INITIATION FACTOR 2-ALPHA KINASE EIF2-ALPHA KINASE -RELATED"/>
    <property type="match status" value="1"/>
</dbReference>
<name>A0A7M7G0L5_STRPU</name>
<dbReference type="GeneID" id="752601"/>
<evidence type="ECO:0000313" key="7">
    <source>
        <dbReference type="EnsemblMetazoa" id="XP_001175788"/>
    </source>
</evidence>
<dbReference type="AlphaFoldDB" id="A0A7M7G0L5"/>
<feature type="region of interest" description="Disordered" evidence="5">
    <location>
        <begin position="346"/>
        <end position="380"/>
    </location>
</feature>
<dbReference type="OMA" id="YLPKHEN"/>
<dbReference type="Pfam" id="PF00069">
    <property type="entry name" value="Pkinase"/>
    <property type="match status" value="1"/>
</dbReference>
<evidence type="ECO:0000259" key="6">
    <source>
        <dbReference type="PROSITE" id="PS50011"/>
    </source>
</evidence>
<dbReference type="GO" id="GO:0004672">
    <property type="term" value="F:protein kinase activity"/>
    <property type="evidence" value="ECO:0007669"/>
    <property type="project" value="InterPro"/>
</dbReference>
<dbReference type="OrthoDB" id="1405469at2759"/>
<sequence length="406" mass="45295">MHQYIEVEKLRAGYFGTEYKYRERGIKGKERLAKLVPVSRRGKAKWVLEQYYRKMVLRLPKHDNLIKIKAAFLNKVAEDGDDEEDMFLCTVWKVCGENSLNLNAYLLSRHDRLDDDAYKSLMMQLAQAMEHLHSNGTAHNALTPYSVIVVEGVKGQAVVKVGDYGLTQVCGSACNENYKPDGQLAKSLDFYLPPEAADEGWGHPGQANTTTDIFMLGLMFSAMAEHAVLEGADQNEETIIATFVKFPGYGAVPIGKFLNTNPSINLDQHLHRKLSHELRSLVRRMTLSDVDSRPPANGVIHMLTACQTIRGNEKSGEEAETHITARSSSTLPRNMTSSLARKTSMRKRAGTNPAMFNPCVSPPQMPRMSSASVIKPPAPTKTSLIRRASLRASNYLRRSRSVKISN</sequence>
<keyword evidence="8" id="KW-1185">Reference proteome</keyword>
<evidence type="ECO:0000313" key="8">
    <source>
        <dbReference type="Proteomes" id="UP000007110"/>
    </source>
</evidence>
<dbReference type="InterPro" id="IPR000719">
    <property type="entry name" value="Prot_kinase_dom"/>
</dbReference>
<keyword evidence="4" id="KW-0067">ATP-binding</keyword>
<evidence type="ECO:0000256" key="2">
    <source>
        <dbReference type="ARBA" id="ARBA00022741"/>
    </source>
</evidence>
<dbReference type="SUPFAM" id="SSF56112">
    <property type="entry name" value="Protein kinase-like (PK-like)"/>
    <property type="match status" value="1"/>
</dbReference>
<evidence type="ECO:0000256" key="5">
    <source>
        <dbReference type="SAM" id="MobiDB-lite"/>
    </source>
</evidence>
<evidence type="ECO:0000256" key="4">
    <source>
        <dbReference type="ARBA" id="ARBA00022840"/>
    </source>
</evidence>
<keyword evidence="3" id="KW-0418">Kinase</keyword>